<dbReference type="EMBL" id="GBXM01100469">
    <property type="protein sequence ID" value="JAH08108.1"/>
    <property type="molecule type" value="Transcribed_RNA"/>
</dbReference>
<proteinExistence type="predicted"/>
<sequence>MRINLRAFEYCRFGTTRNVRVEQSRSENLQELLLHQTALVHTLPPVTARATAQA</sequence>
<organism evidence="1">
    <name type="scientific">Anguilla anguilla</name>
    <name type="common">European freshwater eel</name>
    <name type="synonym">Muraena anguilla</name>
    <dbReference type="NCBI Taxonomy" id="7936"/>
    <lineage>
        <taxon>Eukaryota</taxon>
        <taxon>Metazoa</taxon>
        <taxon>Chordata</taxon>
        <taxon>Craniata</taxon>
        <taxon>Vertebrata</taxon>
        <taxon>Euteleostomi</taxon>
        <taxon>Actinopterygii</taxon>
        <taxon>Neopterygii</taxon>
        <taxon>Teleostei</taxon>
        <taxon>Anguilliformes</taxon>
        <taxon>Anguillidae</taxon>
        <taxon>Anguilla</taxon>
    </lineage>
</organism>
<dbReference type="AlphaFoldDB" id="A0A0E9PW50"/>
<reference evidence="1" key="1">
    <citation type="submission" date="2014-11" db="EMBL/GenBank/DDBJ databases">
        <authorList>
            <person name="Amaro Gonzalez C."/>
        </authorList>
    </citation>
    <scope>NUCLEOTIDE SEQUENCE</scope>
</reference>
<evidence type="ECO:0000313" key="1">
    <source>
        <dbReference type="EMBL" id="JAH08108.1"/>
    </source>
</evidence>
<name>A0A0E9PW50_ANGAN</name>
<reference evidence="1" key="2">
    <citation type="journal article" date="2015" name="Fish Shellfish Immunol.">
        <title>Early steps in the European eel (Anguilla anguilla)-Vibrio vulnificus interaction in the gills: Role of the RtxA13 toxin.</title>
        <authorList>
            <person name="Callol A."/>
            <person name="Pajuelo D."/>
            <person name="Ebbesson L."/>
            <person name="Teles M."/>
            <person name="MacKenzie S."/>
            <person name="Amaro C."/>
        </authorList>
    </citation>
    <scope>NUCLEOTIDE SEQUENCE</scope>
</reference>
<protein>
    <submittedName>
        <fullName evidence="1">Uncharacterized protein</fullName>
    </submittedName>
</protein>
<accession>A0A0E9PW50</accession>